<dbReference type="AlphaFoldDB" id="A0A6J5X973"/>
<evidence type="ECO:0000313" key="3">
    <source>
        <dbReference type="Proteomes" id="UP000507245"/>
    </source>
</evidence>
<feature type="region of interest" description="Disordered" evidence="1">
    <location>
        <begin position="1"/>
        <end position="22"/>
    </location>
</feature>
<dbReference type="EMBL" id="CAEKKB010000005">
    <property type="protein sequence ID" value="CAB4310490.1"/>
    <property type="molecule type" value="Genomic_DNA"/>
</dbReference>
<sequence>MGVSLGPRRLSKDPKRKKRGATANPGLLFDKCRLENILLAPPPFCTVLAVRQWAFDMCLEQAAGDGLRQKRNQDLNHILSPFVRQRCRQGDQGGFEGGGSQCTAFLRQTCRSVLGHFGDEKIMGLGEAVSVMDALCHGSHIDKCYHDSVGTSVHLRGSLSVEERELKS</sequence>
<proteinExistence type="predicted"/>
<keyword evidence="3" id="KW-1185">Reference proteome</keyword>
<evidence type="ECO:0000313" key="2">
    <source>
        <dbReference type="EMBL" id="CAB4310490.1"/>
    </source>
</evidence>
<evidence type="ECO:0000256" key="1">
    <source>
        <dbReference type="SAM" id="MobiDB-lite"/>
    </source>
</evidence>
<dbReference type="Proteomes" id="UP000507245">
    <property type="component" value="Unassembled WGS sequence"/>
</dbReference>
<name>A0A6J5X973_PRUAR</name>
<gene>
    <name evidence="2" type="ORF">ORAREDHAP_LOCUS32394</name>
</gene>
<protein>
    <submittedName>
        <fullName evidence="2">Uncharacterized protein</fullName>
    </submittedName>
</protein>
<organism evidence="2 3">
    <name type="scientific">Prunus armeniaca</name>
    <name type="common">Apricot</name>
    <name type="synonym">Armeniaca vulgaris</name>
    <dbReference type="NCBI Taxonomy" id="36596"/>
    <lineage>
        <taxon>Eukaryota</taxon>
        <taxon>Viridiplantae</taxon>
        <taxon>Streptophyta</taxon>
        <taxon>Embryophyta</taxon>
        <taxon>Tracheophyta</taxon>
        <taxon>Spermatophyta</taxon>
        <taxon>Magnoliopsida</taxon>
        <taxon>eudicotyledons</taxon>
        <taxon>Gunneridae</taxon>
        <taxon>Pentapetalae</taxon>
        <taxon>rosids</taxon>
        <taxon>fabids</taxon>
        <taxon>Rosales</taxon>
        <taxon>Rosaceae</taxon>
        <taxon>Amygdaloideae</taxon>
        <taxon>Amygdaleae</taxon>
        <taxon>Prunus</taxon>
    </lineage>
</organism>
<reference evidence="3" key="1">
    <citation type="journal article" date="2020" name="Genome Biol.">
        <title>Gamete binning: chromosome-level and haplotype-resolved genome assembly enabled by high-throughput single-cell sequencing of gamete genomes.</title>
        <authorList>
            <person name="Campoy J.A."/>
            <person name="Sun H."/>
            <person name="Goel M."/>
            <person name="Jiao W.-B."/>
            <person name="Folz-Donahue K."/>
            <person name="Wang N."/>
            <person name="Rubio M."/>
            <person name="Liu C."/>
            <person name="Kukat C."/>
            <person name="Ruiz D."/>
            <person name="Huettel B."/>
            <person name="Schneeberger K."/>
        </authorList>
    </citation>
    <scope>NUCLEOTIDE SEQUENCE [LARGE SCALE GENOMIC DNA]</scope>
    <source>
        <strain evidence="3">cv. Rojo Pasion</strain>
    </source>
</reference>
<accession>A0A6J5X973</accession>